<dbReference type="EMBL" id="KL584836">
    <property type="protein sequence ID" value="KEQ61788.1"/>
    <property type="molecule type" value="Genomic_DNA"/>
</dbReference>
<comment type="similarity">
    <text evidence="3">Belongs to the cytochrome P450 family.</text>
</comment>
<evidence type="ECO:0000313" key="9">
    <source>
        <dbReference type="EMBL" id="KEQ61788.1"/>
    </source>
</evidence>
<feature type="binding site" description="axial binding residue" evidence="7">
    <location>
        <position position="514"/>
    </location>
    <ligand>
        <name>heme</name>
        <dbReference type="ChEBI" id="CHEBI:30413"/>
    </ligand>
    <ligandPart>
        <name>Fe</name>
        <dbReference type="ChEBI" id="CHEBI:18248"/>
    </ligandPart>
</feature>
<dbReference type="GeneID" id="63919896"/>
<dbReference type="GO" id="GO:0005789">
    <property type="term" value="C:endoplasmic reticulum membrane"/>
    <property type="evidence" value="ECO:0007669"/>
    <property type="project" value="UniProtKB-SubCell"/>
</dbReference>
<comment type="subcellular location">
    <subcellularLocation>
        <location evidence="2">Endoplasmic reticulum membrane</location>
        <topology evidence="2">Single-pass membrane protein</topology>
    </subcellularLocation>
</comment>
<protein>
    <submittedName>
        <fullName evidence="9">Cytochrome P450</fullName>
    </submittedName>
</protein>
<name>A0A074VMR1_AURM1</name>
<dbReference type="PRINTS" id="PR00465">
    <property type="entry name" value="EP450IV"/>
</dbReference>
<dbReference type="STRING" id="1043003.A0A074VMR1"/>
<feature type="transmembrane region" description="Helical" evidence="8">
    <location>
        <begin position="25"/>
        <end position="44"/>
    </location>
</feature>
<evidence type="ECO:0000256" key="6">
    <source>
        <dbReference type="ARBA" id="ARBA00023004"/>
    </source>
</evidence>
<evidence type="ECO:0000256" key="2">
    <source>
        <dbReference type="ARBA" id="ARBA00004389"/>
    </source>
</evidence>
<dbReference type="GO" id="GO:0005506">
    <property type="term" value="F:iron ion binding"/>
    <property type="evidence" value="ECO:0007669"/>
    <property type="project" value="InterPro"/>
</dbReference>
<gene>
    <name evidence="9" type="ORF">M437DRAFT_75967</name>
</gene>
<dbReference type="PANTHER" id="PTHR24306:SF7">
    <property type="entry name" value="AHBB"/>
    <property type="match status" value="1"/>
</dbReference>
<dbReference type="PANTHER" id="PTHR24306">
    <property type="match status" value="1"/>
</dbReference>
<evidence type="ECO:0000256" key="4">
    <source>
        <dbReference type="ARBA" id="ARBA00022516"/>
    </source>
</evidence>
<accession>A0A074VMR1</accession>
<dbReference type="InterPro" id="IPR036396">
    <property type="entry name" value="Cyt_P450_sf"/>
</dbReference>
<keyword evidence="5 7" id="KW-0479">Metal-binding</keyword>
<keyword evidence="7" id="KW-0349">Heme</keyword>
<dbReference type="RefSeq" id="XP_040878811.1">
    <property type="nucleotide sequence ID" value="XM_041026523.1"/>
</dbReference>
<dbReference type="Gene3D" id="1.10.630.10">
    <property type="entry name" value="Cytochrome P450"/>
    <property type="match status" value="1"/>
</dbReference>
<evidence type="ECO:0000256" key="7">
    <source>
        <dbReference type="PIRSR" id="PIRSR602403-1"/>
    </source>
</evidence>
<keyword evidence="6 7" id="KW-0408">Iron</keyword>
<evidence type="ECO:0000256" key="5">
    <source>
        <dbReference type="ARBA" id="ARBA00022723"/>
    </source>
</evidence>
<comment type="cofactor">
    <cofactor evidence="1 7">
        <name>heme</name>
        <dbReference type="ChEBI" id="CHEBI:30413"/>
    </cofactor>
</comment>
<keyword evidence="8" id="KW-0812">Transmembrane</keyword>
<keyword evidence="8" id="KW-1133">Transmembrane helix</keyword>
<dbReference type="SUPFAM" id="SSF48264">
    <property type="entry name" value="Cytochrome P450"/>
    <property type="match status" value="1"/>
</dbReference>
<dbReference type="InterPro" id="IPR001128">
    <property type="entry name" value="Cyt_P450"/>
</dbReference>
<dbReference type="Proteomes" id="UP000030672">
    <property type="component" value="Unassembled WGS sequence"/>
</dbReference>
<reference evidence="9 10" key="1">
    <citation type="journal article" date="2014" name="BMC Genomics">
        <title>Genome sequencing of four Aureobasidium pullulans varieties: biotechnological potential, stress tolerance, and description of new species.</title>
        <authorList>
            <person name="Gostin Ar C."/>
            <person name="Ohm R.A."/>
            <person name="Kogej T."/>
            <person name="Sonjak S."/>
            <person name="Turk M."/>
            <person name="Zajc J."/>
            <person name="Zalar P."/>
            <person name="Grube M."/>
            <person name="Sun H."/>
            <person name="Han J."/>
            <person name="Sharma A."/>
            <person name="Chiniquy J."/>
            <person name="Ngan C.Y."/>
            <person name="Lipzen A."/>
            <person name="Barry K."/>
            <person name="Grigoriev I.V."/>
            <person name="Gunde-Cimerman N."/>
        </authorList>
    </citation>
    <scope>NUCLEOTIDE SEQUENCE [LARGE SCALE GENOMIC DNA]</scope>
    <source>
        <strain evidence="9 10">CBS 110374</strain>
    </source>
</reference>
<keyword evidence="4" id="KW-0444">Lipid biosynthesis</keyword>
<dbReference type="CDD" id="cd11040">
    <property type="entry name" value="CYP7_CYP8-like"/>
    <property type="match status" value="1"/>
</dbReference>
<evidence type="ECO:0000313" key="10">
    <source>
        <dbReference type="Proteomes" id="UP000030672"/>
    </source>
</evidence>
<dbReference type="Pfam" id="PF00067">
    <property type="entry name" value="p450"/>
    <property type="match status" value="1"/>
</dbReference>
<dbReference type="HOGENOM" id="CLU_018012_0_0_1"/>
<keyword evidence="4" id="KW-0443">Lipid metabolism</keyword>
<dbReference type="AlphaFoldDB" id="A0A074VMR1"/>
<evidence type="ECO:0000256" key="3">
    <source>
        <dbReference type="ARBA" id="ARBA00010617"/>
    </source>
</evidence>
<dbReference type="GO" id="GO:0020037">
    <property type="term" value="F:heme binding"/>
    <property type="evidence" value="ECO:0007669"/>
    <property type="project" value="InterPro"/>
</dbReference>
<dbReference type="GO" id="GO:0004497">
    <property type="term" value="F:monooxygenase activity"/>
    <property type="evidence" value="ECO:0007669"/>
    <property type="project" value="InterPro"/>
</dbReference>
<keyword evidence="10" id="KW-1185">Reference proteome</keyword>
<evidence type="ECO:0000256" key="1">
    <source>
        <dbReference type="ARBA" id="ARBA00001971"/>
    </source>
</evidence>
<sequence>MDSNATVTPVARFQFQTTASQNLDITWATVVVAFLLVAITTRFLSGFLGTSKPAQNGSRSVPMLPYWIPIVGHIPQFSFSPQRLLDKARDTYRSGVFALNLGSTTHNIVFSPSMGGSLMNQKHSIANMDSVGKHILTAVFGYPTSKASMQRYDQALVGLNACYKHLLSDPSLKEMIQSTIDVTKRNIANLVTFSESRVDQVGWERTSNAETVIKPNGEQVVEASMMHLVRDFVAANANPSLIGSDFVDNNPEFFLDLWDVDKGFKWLATGLPAWLPIPQIWRAKIARSRSLNAVLAFEEAMEKAANGENPGQEWQYLENVGPVLAERLKLYRQLNFTMEERAALDLCLLWAMNANANMLVFWMLNHIYADKKILSSLREEIAPFVHAVQPKQLFGVPEPPRIDTFDHEALASKCPLLKSCYVESLRLDAATWSFRVMQENLVLPASREKDAEKFFLKKGTYTHIAHSIHHTDPAYFDDPHVWRADRHIKPEQEGEEVSVNMGTIRPYGGGHSMCKGRAFAQKETLVFIAAFISMWDMEPVGGGAWKMPSYKPATGVYSTNDNVRVWISRREDLPQV</sequence>
<proteinExistence type="inferred from homology"/>
<evidence type="ECO:0000256" key="8">
    <source>
        <dbReference type="SAM" id="Phobius"/>
    </source>
</evidence>
<dbReference type="GO" id="GO:0016705">
    <property type="term" value="F:oxidoreductase activity, acting on paired donors, with incorporation or reduction of molecular oxygen"/>
    <property type="evidence" value="ECO:0007669"/>
    <property type="project" value="InterPro"/>
</dbReference>
<keyword evidence="8" id="KW-0472">Membrane</keyword>
<dbReference type="InterPro" id="IPR002403">
    <property type="entry name" value="Cyt_P450_E_grp-IV"/>
</dbReference>
<organism evidence="9 10">
    <name type="scientific">Aureobasidium melanogenum (strain CBS 110374)</name>
    <name type="common">Aureobasidium pullulans var. melanogenum</name>
    <dbReference type="NCBI Taxonomy" id="1043003"/>
    <lineage>
        <taxon>Eukaryota</taxon>
        <taxon>Fungi</taxon>
        <taxon>Dikarya</taxon>
        <taxon>Ascomycota</taxon>
        <taxon>Pezizomycotina</taxon>
        <taxon>Dothideomycetes</taxon>
        <taxon>Dothideomycetidae</taxon>
        <taxon>Dothideales</taxon>
        <taxon>Saccotheciaceae</taxon>
        <taxon>Aureobasidium</taxon>
    </lineage>
</organism>